<sequence length="73" mass="8580">PSGNGEIFYLNPKDAYLTPGLWEKQGSHFVQSFLFETPFAFMRLGFTWLLIIMTVFFAIKYTKCKKQEKTFTE</sequence>
<name>A0A1G8M7U4_ANEMI</name>
<dbReference type="Proteomes" id="UP000182836">
    <property type="component" value="Unassembled WGS sequence"/>
</dbReference>
<protein>
    <submittedName>
        <fullName evidence="2">Uncharacterized protein</fullName>
    </submittedName>
</protein>
<feature type="non-terminal residue" evidence="2">
    <location>
        <position position="1"/>
    </location>
</feature>
<evidence type="ECO:0000256" key="1">
    <source>
        <dbReference type="SAM" id="Phobius"/>
    </source>
</evidence>
<organism evidence="2 3">
    <name type="scientific">Aneurinibacillus migulanus</name>
    <name type="common">Bacillus migulanus</name>
    <dbReference type="NCBI Taxonomy" id="47500"/>
    <lineage>
        <taxon>Bacteria</taxon>
        <taxon>Bacillati</taxon>
        <taxon>Bacillota</taxon>
        <taxon>Bacilli</taxon>
        <taxon>Bacillales</taxon>
        <taxon>Paenibacillaceae</taxon>
        <taxon>Aneurinibacillus group</taxon>
        <taxon>Aneurinibacillus</taxon>
    </lineage>
</organism>
<feature type="transmembrane region" description="Helical" evidence="1">
    <location>
        <begin position="40"/>
        <end position="59"/>
    </location>
</feature>
<dbReference type="EMBL" id="FNED01000006">
    <property type="protein sequence ID" value="SDI63923.1"/>
    <property type="molecule type" value="Genomic_DNA"/>
</dbReference>
<proteinExistence type="predicted"/>
<dbReference type="AlphaFoldDB" id="A0A1G8M7U4"/>
<keyword evidence="1" id="KW-1133">Transmembrane helix</keyword>
<keyword evidence="1" id="KW-0472">Membrane</keyword>
<keyword evidence="1" id="KW-0812">Transmembrane</keyword>
<reference evidence="2 3" key="1">
    <citation type="submission" date="2016-10" db="EMBL/GenBank/DDBJ databases">
        <authorList>
            <person name="de Groot N.N."/>
        </authorList>
    </citation>
    <scope>NUCLEOTIDE SEQUENCE [LARGE SCALE GENOMIC DNA]</scope>
    <source>
        <strain evidence="2 3">DSM 2895</strain>
    </source>
</reference>
<evidence type="ECO:0000313" key="3">
    <source>
        <dbReference type="Proteomes" id="UP000182836"/>
    </source>
</evidence>
<accession>A0A1G8M7U4</accession>
<evidence type="ECO:0000313" key="2">
    <source>
        <dbReference type="EMBL" id="SDI63923.1"/>
    </source>
</evidence>
<gene>
    <name evidence="2" type="ORF">SAMN04487909_1061</name>
</gene>